<dbReference type="GO" id="GO:0016705">
    <property type="term" value="F:oxidoreductase activity, acting on paired donors, with incorporation or reduction of molecular oxygen"/>
    <property type="evidence" value="ECO:0007669"/>
    <property type="project" value="InterPro"/>
</dbReference>
<dbReference type="RefSeq" id="WP_155541761.1">
    <property type="nucleotide sequence ID" value="NZ_CABVGP010000001.1"/>
</dbReference>
<dbReference type="FunFam" id="1.10.630.10:FF:000018">
    <property type="entry name" value="Cytochrome P450 monooxygenase"/>
    <property type="match status" value="1"/>
</dbReference>
<evidence type="ECO:0000313" key="11">
    <source>
        <dbReference type="Proteomes" id="UP000399805"/>
    </source>
</evidence>
<evidence type="ECO:0000256" key="5">
    <source>
        <dbReference type="ARBA" id="ARBA00023002"/>
    </source>
</evidence>
<evidence type="ECO:0000256" key="4">
    <source>
        <dbReference type="ARBA" id="ARBA00022723"/>
    </source>
</evidence>
<evidence type="ECO:0000313" key="10">
    <source>
        <dbReference type="EMBL" id="VVJ16422.1"/>
    </source>
</evidence>
<evidence type="ECO:0000256" key="2">
    <source>
        <dbReference type="ARBA" id="ARBA00010617"/>
    </source>
</evidence>
<dbReference type="EMBL" id="CABVGP010000001">
    <property type="protein sequence ID" value="VVJ16422.1"/>
    <property type="molecule type" value="Genomic_DNA"/>
</dbReference>
<reference evidence="10 11" key="1">
    <citation type="submission" date="2019-09" db="EMBL/GenBank/DDBJ databases">
        <authorList>
            <person name="Leyn A S."/>
        </authorList>
    </citation>
    <scope>NUCLEOTIDE SEQUENCE [LARGE SCALE GENOMIC DNA]</scope>
    <source>
        <strain evidence="10">AA231_1</strain>
    </source>
</reference>
<protein>
    <submittedName>
        <fullName evidence="10">Cytochrome P450 hydroxylase</fullName>
    </submittedName>
</protein>
<proteinExistence type="inferred from homology"/>
<keyword evidence="6 9" id="KW-0408">Iron</keyword>
<evidence type="ECO:0000256" key="9">
    <source>
        <dbReference type="RuleBase" id="RU000461"/>
    </source>
</evidence>
<evidence type="ECO:0000256" key="8">
    <source>
        <dbReference type="ARBA" id="ARBA00055433"/>
    </source>
</evidence>
<dbReference type="Pfam" id="PF00067">
    <property type="entry name" value="p450"/>
    <property type="match status" value="1"/>
</dbReference>
<dbReference type="GO" id="GO:0004497">
    <property type="term" value="F:monooxygenase activity"/>
    <property type="evidence" value="ECO:0007669"/>
    <property type="project" value="UniProtKB-KW"/>
</dbReference>
<dbReference type="InterPro" id="IPR001128">
    <property type="entry name" value="Cyt_P450"/>
</dbReference>
<sequence>MTTEDLTTATALDKSYVDDLFGVSARLRAAGPVHRVVTPEGEPAWLVTRYADVRAALTDPALSLDNANARAGYRGSALPPALARHLLNTDPPDHTRLRRLVGQAFTARRVDGLAGGIRTAADALLDGLAGQAGADLVTAYAAPLPMTVICDLLGVPAADQGQFREWTHILVDSAPDRGRRLRAAVTGIDGYTRDLIRRKRAEPGDDLLSALIEARDVGDRLSEDELTSFTFVLFAAGYETSMGLISVGLLELLRRPALCAAVRADPARLPGLVEELLRFCVPAALATRRFALGRVEIGGVRIPPGDLVLLSLASANRDPERFDHADELRPSRGPGHLAFGHGIHHCLGAPLARLEARIALDRLLARFPGLAPADPAAPPRWRPSTRTHGLLELPVTFGKDPGS</sequence>
<evidence type="ECO:0000256" key="1">
    <source>
        <dbReference type="ARBA" id="ARBA00004660"/>
    </source>
</evidence>
<dbReference type="SUPFAM" id="SSF48264">
    <property type="entry name" value="Cytochrome P450"/>
    <property type="match status" value="1"/>
</dbReference>
<keyword evidence="7 9" id="KW-0503">Monooxygenase</keyword>
<keyword evidence="11" id="KW-1185">Reference proteome</keyword>
<evidence type="ECO:0000256" key="3">
    <source>
        <dbReference type="ARBA" id="ARBA00022617"/>
    </source>
</evidence>
<comment type="function">
    <text evidence="8">Involved in the coupling of aromatic side chains of the heptapeptide of vancomycin.</text>
</comment>
<dbReference type="PANTHER" id="PTHR46696:SF1">
    <property type="entry name" value="CYTOCHROME P450 YJIB-RELATED"/>
    <property type="match status" value="1"/>
</dbReference>
<dbReference type="InterPro" id="IPR036396">
    <property type="entry name" value="Cyt_P450_sf"/>
</dbReference>
<dbReference type="InterPro" id="IPR017972">
    <property type="entry name" value="Cyt_P450_CS"/>
</dbReference>
<dbReference type="Proteomes" id="UP000399805">
    <property type="component" value="Unassembled WGS sequence"/>
</dbReference>
<accession>A0A6I8LHL1</accession>
<dbReference type="GO" id="GO:0020037">
    <property type="term" value="F:heme binding"/>
    <property type="evidence" value="ECO:0007669"/>
    <property type="project" value="InterPro"/>
</dbReference>
<comment type="pathway">
    <text evidence="1">Antibiotic biosynthesis; vancomycin biosynthesis.</text>
</comment>
<gene>
    <name evidence="10" type="ORF">AA23TX_01443</name>
</gene>
<dbReference type="PANTHER" id="PTHR46696">
    <property type="entry name" value="P450, PUTATIVE (EUROFUNG)-RELATED"/>
    <property type="match status" value="1"/>
</dbReference>
<evidence type="ECO:0000256" key="7">
    <source>
        <dbReference type="ARBA" id="ARBA00023033"/>
    </source>
</evidence>
<dbReference type="InterPro" id="IPR002397">
    <property type="entry name" value="Cyt_P450_B"/>
</dbReference>
<keyword evidence="4 9" id="KW-0479">Metal-binding</keyword>
<dbReference type="Gene3D" id="1.10.630.10">
    <property type="entry name" value="Cytochrome P450"/>
    <property type="match status" value="1"/>
</dbReference>
<keyword evidence="3 9" id="KW-0349">Heme</keyword>
<organism evidence="10 11">
    <name type="scientific">Amycolatopsis camponoti</name>
    <dbReference type="NCBI Taxonomy" id="2606593"/>
    <lineage>
        <taxon>Bacteria</taxon>
        <taxon>Bacillati</taxon>
        <taxon>Actinomycetota</taxon>
        <taxon>Actinomycetes</taxon>
        <taxon>Pseudonocardiales</taxon>
        <taxon>Pseudonocardiaceae</taxon>
        <taxon>Amycolatopsis</taxon>
    </lineage>
</organism>
<keyword evidence="5 9" id="KW-0560">Oxidoreductase</keyword>
<comment type="similarity">
    <text evidence="2 9">Belongs to the cytochrome P450 family.</text>
</comment>
<dbReference type="PRINTS" id="PR00359">
    <property type="entry name" value="BP450"/>
</dbReference>
<dbReference type="PROSITE" id="PS00086">
    <property type="entry name" value="CYTOCHROME_P450"/>
    <property type="match status" value="1"/>
</dbReference>
<name>A0A6I8LHL1_9PSEU</name>
<dbReference type="CDD" id="cd11029">
    <property type="entry name" value="CYP107-like"/>
    <property type="match status" value="1"/>
</dbReference>
<dbReference type="AlphaFoldDB" id="A0A6I8LHL1"/>
<evidence type="ECO:0000256" key="6">
    <source>
        <dbReference type="ARBA" id="ARBA00023004"/>
    </source>
</evidence>
<dbReference type="GO" id="GO:0005506">
    <property type="term" value="F:iron ion binding"/>
    <property type="evidence" value="ECO:0007669"/>
    <property type="project" value="InterPro"/>
</dbReference>